<accession>I1D6R4</accession>
<reference evidence="3" key="2">
    <citation type="submission" date="2012-01" db="EMBL/GenBank/DDBJ databases">
        <title>Noncontiguous Finished sequence of chromosome of Saccharomonospora glauca K62.</title>
        <authorList>
            <consortium name="US DOE Joint Genome Institute"/>
            <person name="Lucas S."/>
            <person name="Han J."/>
            <person name="Lapidus A."/>
            <person name="Cheng J.-F."/>
            <person name="Goodwin L."/>
            <person name="Pitluck S."/>
            <person name="Peters L."/>
            <person name="Mikhailova N."/>
            <person name="Held B."/>
            <person name="Detter J.C."/>
            <person name="Han C."/>
            <person name="Tapia R."/>
            <person name="Land M."/>
            <person name="Hauser L."/>
            <person name="Kyrpides N."/>
            <person name="Ivanova N."/>
            <person name="Pagani I."/>
            <person name="Brambilla E.-M."/>
            <person name="Klenk H.-P."/>
            <person name="Woyke T."/>
        </authorList>
    </citation>
    <scope>NUCLEOTIDE SEQUENCE [LARGE SCALE GENOMIC DNA]</scope>
    <source>
        <strain evidence="3">K62</strain>
    </source>
</reference>
<reference evidence="2 3" key="1">
    <citation type="submission" date="2011-09" db="EMBL/GenBank/DDBJ databases">
        <authorList>
            <consortium name="US DOE Joint Genome Institute (JGI-PGF)"/>
            <person name="Lucas S."/>
            <person name="Han J."/>
            <person name="Lapidus A."/>
            <person name="Cheng J.-F."/>
            <person name="Goodwin L."/>
            <person name="Pitluck S."/>
            <person name="Peters L."/>
            <person name="Land M.L."/>
            <person name="Hauser L."/>
            <person name="Brambilla E."/>
            <person name="Klenk H.-P."/>
            <person name="Woyke T.J."/>
        </authorList>
    </citation>
    <scope>NUCLEOTIDE SEQUENCE [LARGE SCALE GENOMIC DNA]</scope>
    <source>
        <strain evidence="2 3">K62</strain>
    </source>
</reference>
<dbReference type="HOGENOM" id="CLU_1968955_0_0_11"/>
<evidence type="ECO:0008006" key="4">
    <source>
        <dbReference type="Google" id="ProtNLM"/>
    </source>
</evidence>
<proteinExistence type="predicted"/>
<protein>
    <recommendedName>
        <fullName evidence="4">Excreted virulence factor EspC, type VII ESX diderm</fullName>
    </recommendedName>
</protein>
<evidence type="ECO:0000313" key="3">
    <source>
        <dbReference type="Proteomes" id="UP000005087"/>
    </source>
</evidence>
<dbReference type="STRING" id="928724.SacglDRAFT_03792"/>
<dbReference type="OrthoDB" id="4313158at2"/>
<organism evidence="2 3">
    <name type="scientific">Saccharomonospora glauca K62</name>
    <dbReference type="NCBI Taxonomy" id="928724"/>
    <lineage>
        <taxon>Bacteria</taxon>
        <taxon>Bacillati</taxon>
        <taxon>Actinomycetota</taxon>
        <taxon>Actinomycetes</taxon>
        <taxon>Pseudonocardiales</taxon>
        <taxon>Pseudonocardiaceae</taxon>
        <taxon>Saccharomonospora</taxon>
    </lineage>
</organism>
<evidence type="ECO:0000313" key="2">
    <source>
        <dbReference type="EMBL" id="EIF00639.1"/>
    </source>
</evidence>
<name>I1D6R4_9PSEU</name>
<dbReference type="Proteomes" id="UP000005087">
    <property type="component" value="Chromosome"/>
</dbReference>
<dbReference type="AlphaFoldDB" id="I1D6R4"/>
<sequence length="127" mass="13335">MGPSINERLNPGSGSDAPRISGGDGFTVEPGVLKQIAEAAGDIQERTLKDGVHAEDYTNAAAAALKGENFDLGGALEKAFRTWQSQIDTLAQACAHIEGSLAAAAGEYEKTDAETELSMAEISEYFE</sequence>
<gene>
    <name evidence="2" type="ORF">SacglDRAFT_03792</name>
</gene>
<evidence type="ECO:0000256" key="1">
    <source>
        <dbReference type="SAM" id="MobiDB-lite"/>
    </source>
</evidence>
<dbReference type="EMBL" id="CM001484">
    <property type="protein sequence ID" value="EIF00639.1"/>
    <property type="molecule type" value="Genomic_DNA"/>
</dbReference>
<dbReference type="RefSeq" id="WP_005466446.1">
    <property type="nucleotide sequence ID" value="NZ_CM001484.1"/>
</dbReference>
<keyword evidence="3" id="KW-1185">Reference proteome</keyword>
<feature type="region of interest" description="Disordered" evidence="1">
    <location>
        <begin position="1"/>
        <end position="26"/>
    </location>
</feature>